<protein>
    <recommendedName>
        <fullName evidence="3">F-box domain-containing protein</fullName>
    </recommendedName>
</protein>
<evidence type="ECO:0008006" key="3">
    <source>
        <dbReference type="Google" id="ProtNLM"/>
    </source>
</evidence>
<organism evidence="1 2">
    <name type="scientific">Mycena chlorophos</name>
    <name type="common">Agaric fungus</name>
    <name type="synonym">Agaricus chlorophos</name>
    <dbReference type="NCBI Taxonomy" id="658473"/>
    <lineage>
        <taxon>Eukaryota</taxon>
        <taxon>Fungi</taxon>
        <taxon>Dikarya</taxon>
        <taxon>Basidiomycota</taxon>
        <taxon>Agaricomycotina</taxon>
        <taxon>Agaricomycetes</taxon>
        <taxon>Agaricomycetidae</taxon>
        <taxon>Agaricales</taxon>
        <taxon>Marasmiineae</taxon>
        <taxon>Mycenaceae</taxon>
        <taxon>Mycena</taxon>
    </lineage>
</organism>
<evidence type="ECO:0000313" key="2">
    <source>
        <dbReference type="Proteomes" id="UP000815677"/>
    </source>
</evidence>
<proteinExistence type="predicted"/>
<dbReference type="Gene3D" id="3.80.10.10">
    <property type="entry name" value="Ribonuclease Inhibitor"/>
    <property type="match status" value="1"/>
</dbReference>
<gene>
    <name evidence="1" type="ORF">MCHLO_10508</name>
</gene>
<evidence type="ECO:0000313" key="1">
    <source>
        <dbReference type="EMBL" id="GAT53564.1"/>
    </source>
</evidence>
<dbReference type="Proteomes" id="UP000815677">
    <property type="component" value="Unassembled WGS sequence"/>
</dbReference>
<keyword evidence="2" id="KW-1185">Reference proteome</keyword>
<reference evidence="1" key="1">
    <citation type="submission" date="2014-09" db="EMBL/GenBank/DDBJ databases">
        <title>Genome sequence of the luminous mushroom Mycena chlorophos for searching fungal bioluminescence genes.</title>
        <authorList>
            <person name="Tanaka Y."/>
            <person name="Kasuga D."/>
            <person name="Oba Y."/>
            <person name="Hase S."/>
            <person name="Sato K."/>
            <person name="Oba Y."/>
            <person name="Sakakibara Y."/>
        </authorList>
    </citation>
    <scope>NUCLEOTIDE SEQUENCE</scope>
</reference>
<dbReference type="EMBL" id="DF848408">
    <property type="protein sequence ID" value="GAT53564.1"/>
    <property type="molecule type" value="Genomic_DNA"/>
</dbReference>
<sequence>MQVDTESSLWQAGPGRQRKAIMTIVFRSLLTDLKLIRVTAPPRLSLLLQPPSRPAEMHHCLYIAEVLDRIFDYLPPDYYPSNRRTLAALARTCKAFTEPASRKLWHTLTRIEHLLRCLPPDCWEYFLTSASGPARKTIRFTRALTSADWKTIANHRRRVREFKNGMWGELGVAPSHLLEAIEAILAGEPLFPNIRDLSWRHTAHYTTADFFRWAAIFVGPRLTDLMLRHEGFTSNKEVEMLGGLDIPFANLLNLDLFASRSESAVPLASILSTSSSFALALSSPIETLALPRITADAWRHLASLPKLFDLTLYEPQAGDLTPLHHLPSGSFRALNSLHLSDISIAFAIEMLKTVPDWRLWRLIIGSRKPETRLTVQRLYDAIASCCVTEELEELWIGPLYQDEDTEDPPAGTMGDYSLSGDTLSRLFPFQNLVDITLRPPSGFIVDDGVIRDLASAWPNVMVLRLASGSTRQSRAATTLNALRVLAESCPYLHDLMLPLNASTVPAFQTYRARRITQTALASLDVGISPIGDSKEVARFISGHFASISVVSTFCAWRWDDGGYQASDGEQREKTFHVRWKEVDMMLEFGNKVRKEEQYWAENEVEEA</sequence>
<dbReference type="InterPro" id="IPR032675">
    <property type="entry name" value="LRR_dom_sf"/>
</dbReference>
<name>A0ABQ0LR28_MYCCL</name>
<accession>A0ABQ0LR28</accession>